<organism evidence="2 3">
    <name type="scientific">Jeotgalicoccus aerolatus</name>
    <dbReference type="NCBI Taxonomy" id="709510"/>
    <lineage>
        <taxon>Bacteria</taxon>
        <taxon>Bacillati</taxon>
        <taxon>Bacillota</taxon>
        <taxon>Bacilli</taxon>
        <taxon>Bacillales</taxon>
        <taxon>Staphylococcaceae</taxon>
        <taxon>Jeotgalicoccus</taxon>
    </lineage>
</organism>
<feature type="compositionally biased region" description="Basic and acidic residues" evidence="1">
    <location>
        <begin position="1"/>
        <end position="17"/>
    </location>
</feature>
<evidence type="ECO:0000313" key="3">
    <source>
        <dbReference type="Proteomes" id="UP000242700"/>
    </source>
</evidence>
<feature type="region of interest" description="Disordered" evidence="1">
    <location>
        <begin position="1"/>
        <end position="36"/>
    </location>
</feature>
<evidence type="ECO:0000313" key="2">
    <source>
        <dbReference type="EMBL" id="SDK18452.1"/>
    </source>
</evidence>
<gene>
    <name evidence="2" type="ORF">SAMN05216187_105173</name>
</gene>
<proteinExistence type="predicted"/>
<feature type="compositionally biased region" description="Polar residues" evidence="1">
    <location>
        <begin position="18"/>
        <end position="36"/>
    </location>
</feature>
<reference evidence="3" key="1">
    <citation type="submission" date="2016-10" db="EMBL/GenBank/DDBJ databases">
        <authorList>
            <person name="Varghese N."/>
            <person name="Submissions S."/>
        </authorList>
    </citation>
    <scope>NUCLEOTIDE SEQUENCE [LARGE SCALE GENOMIC DNA]</scope>
    <source>
        <strain evidence="3">CGMCC 1.8911</strain>
    </source>
</reference>
<protein>
    <submittedName>
        <fullName evidence="2">Uncharacterized protein</fullName>
    </submittedName>
</protein>
<dbReference type="EMBL" id="FNFI01000005">
    <property type="protein sequence ID" value="SDK18452.1"/>
    <property type="molecule type" value="Genomic_DNA"/>
</dbReference>
<sequence length="36" mass="3926">PHEEITSGRKIVIDRMSDSQAAATPESQALSLNPLY</sequence>
<name>A0A1G8ZTJ7_9STAP</name>
<dbReference type="AlphaFoldDB" id="A0A1G8ZTJ7"/>
<evidence type="ECO:0000256" key="1">
    <source>
        <dbReference type="SAM" id="MobiDB-lite"/>
    </source>
</evidence>
<dbReference type="Proteomes" id="UP000242700">
    <property type="component" value="Unassembled WGS sequence"/>
</dbReference>
<accession>A0A1G8ZTJ7</accession>
<feature type="non-terminal residue" evidence="2">
    <location>
        <position position="1"/>
    </location>
</feature>